<protein>
    <submittedName>
        <fullName evidence="1">12178_t:CDS:1</fullName>
    </submittedName>
</protein>
<feature type="non-terminal residue" evidence="1">
    <location>
        <position position="1"/>
    </location>
</feature>
<comment type="caution">
    <text evidence="1">The sequence shown here is derived from an EMBL/GenBank/DDBJ whole genome shotgun (WGS) entry which is preliminary data.</text>
</comment>
<sequence>LSQDQQSRIIGAYLCGFKPLHIAQALSFPKSTVYNTVKQYEKTGSEHPNKRAGPHEVLSEHDKRALVRIANRIVEHCWLSSLMSLIFNLEQHLPTKPPEKVKGNMNSDSYVDQDLASVHTSEYSECPDLNPIENLWEHLDSAVRNKRPMPEK</sequence>
<dbReference type="Gene3D" id="1.10.10.10">
    <property type="entry name" value="Winged helix-like DNA-binding domain superfamily/Winged helix DNA-binding domain"/>
    <property type="match status" value="1"/>
</dbReference>
<dbReference type="EMBL" id="CAJVQB010003551">
    <property type="protein sequence ID" value="CAG8611352.1"/>
    <property type="molecule type" value="Genomic_DNA"/>
</dbReference>
<organism evidence="1 2">
    <name type="scientific">Gigaspora margarita</name>
    <dbReference type="NCBI Taxonomy" id="4874"/>
    <lineage>
        <taxon>Eukaryota</taxon>
        <taxon>Fungi</taxon>
        <taxon>Fungi incertae sedis</taxon>
        <taxon>Mucoromycota</taxon>
        <taxon>Glomeromycotina</taxon>
        <taxon>Glomeromycetes</taxon>
        <taxon>Diversisporales</taxon>
        <taxon>Gigasporaceae</taxon>
        <taxon>Gigaspora</taxon>
    </lineage>
</organism>
<dbReference type="InterPro" id="IPR036388">
    <property type="entry name" value="WH-like_DNA-bd_sf"/>
</dbReference>
<reference evidence="1 2" key="1">
    <citation type="submission" date="2021-06" db="EMBL/GenBank/DDBJ databases">
        <authorList>
            <person name="Kallberg Y."/>
            <person name="Tangrot J."/>
            <person name="Rosling A."/>
        </authorList>
    </citation>
    <scope>NUCLEOTIDE SEQUENCE [LARGE SCALE GENOMIC DNA]</scope>
    <source>
        <strain evidence="1 2">120-4 pot B 10/14</strain>
    </source>
</reference>
<keyword evidence="2" id="KW-1185">Reference proteome</keyword>
<evidence type="ECO:0000313" key="1">
    <source>
        <dbReference type="EMBL" id="CAG8611352.1"/>
    </source>
</evidence>
<gene>
    <name evidence="1" type="ORF">GMARGA_LOCUS7372</name>
</gene>
<accession>A0ABN7UJC2</accession>
<dbReference type="Proteomes" id="UP000789901">
    <property type="component" value="Unassembled WGS sequence"/>
</dbReference>
<proteinExistence type="predicted"/>
<evidence type="ECO:0000313" key="2">
    <source>
        <dbReference type="Proteomes" id="UP000789901"/>
    </source>
</evidence>
<dbReference type="SUPFAM" id="SSF46689">
    <property type="entry name" value="Homeodomain-like"/>
    <property type="match status" value="1"/>
</dbReference>
<dbReference type="Pfam" id="PF13384">
    <property type="entry name" value="HTH_23"/>
    <property type="match status" value="1"/>
</dbReference>
<name>A0ABN7UJC2_GIGMA</name>
<dbReference type="InterPro" id="IPR009057">
    <property type="entry name" value="Homeodomain-like_sf"/>
</dbReference>